<feature type="region of interest" description="Disordered" evidence="1">
    <location>
        <begin position="455"/>
        <end position="478"/>
    </location>
</feature>
<feature type="compositionally biased region" description="Polar residues" evidence="1">
    <location>
        <begin position="333"/>
        <end position="344"/>
    </location>
</feature>
<reference evidence="4" key="1">
    <citation type="journal article" date="2015" name="Nat. Plants">
        <title>Genome expansion of Arabis alpina linked with retrotransposition and reduced symmetric DNA methylation.</title>
        <authorList>
            <person name="Willing E.M."/>
            <person name="Rawat V."/>
            <person name="Mandakova T."/>
            <person name="Maumus F."/>
            <person name="James G.V."/>
            <person name="Nordstroem K.J."/>
            <person name="Becker C."/>
            <person name="Warthmann N."/>
            <person name="Chica C."/>
            <person name="Szarzynska B."/>
            <person name="Zytnicki M."/>
            <person name="Albani M.C."/>
            <person name="Kiefer C."/>
            <person name="Bergonzi S."/>
            <person name="Castaings L."/>
            <person name="Mateos J.L."/>
            <person name="Berns M.C."/>
            <person name="Bujdoso N."/>
            <person name="Piofczyk T."/>
            <person name="de Lorenzo L."/>
            <person name="Barrero-Sicilia C."/>
            <person name="Mateos I."/>
            <person name="Piednoel M."/>
            <person name="Hagmann J."/>
            <person name="Chen-Min-Tao R."/>
            <person name="Iglesias-Fernandez R."/>
            <person name="Schuster S.C."/>
            <person name="Alonso-Blanco C."/>
            <person name="Roudier F."/>
            <person name="Carbonero P."/>
            <person name="Paz-Ares J."/>
            <person name="Davis S.J."/>
            <person name="Pecinka A."/>
            <person name="Quesneville H."/>
            <person name="Colot V."/>
            <person name="Lysak M.A."/>
            <person name="Weigel D."/>
            <person name="Coupland G."/>
            <person name="Schneeberger K."/>
        </authorList>
    </citation>
    <scope>NUCLEOTIDE SEQUENCE [LARGE SCALE GENOMIC DNA]</scope>
    <source>
        <strain evidence="4">cv. Pajares</strain>
    </source>
</reference>
<feature type="compositionally biased region" description="Basic and acidic residues" evidence="1">
    <location>
        <begin position="296"/>
        <end position="309"/>
    </location>
</feature>
<dbReference type="AlphaFoldDB" id="A0A087G4A7"/>
<dbReference type="Proteomes" id="UP000029120">
    <property type="component" value="Chromosome 8"/>
</dbReference>
<evidence type="ECO:0000313" key="4">
    <source>
        <dbReference type="Proteomes" id="UP000029120"/>
    </source>
</evidence>
<feature type="compositionally biased region" description="Polar residues" evidence="1">
    <location>
        <begin position="310"/>
        <end position="323"/>
    </location>
</feature>
<dbReference type="OMA" id="DECEVIN"/>
<dbReference type="InterPro" id="IPR015216">
    <property type="entry name" value="SANTA"/>
</dbReference>
<evidence type="ECO:0000256" key="1">
    <source>
        <dbReference type="SAM" id="MobiDB-lite"/>
    </source>
</evidence>
<feature type="compositionally biased region" description="Basic and acidic residues" evidence="1">
    <location>
        <begin position="469"/>
        <end position="478"/>
    </location>
</feature>
<dbReference type="Pfam" id="PF09133">
    <property type="entry name" value="SANTA"/>
    <property type="match status" value="1"/>
</dbReference>
<evidence type="ECO:0000313" key="3">
    <source>
        <dbReference type="EMBL" id="KFK24709.1"/>
    </source>
</evidence>
<sequence length="478" mass="52899">MVEHRAPNLDGDSENRSSSSFQRTVILRDWWLVKCSKEVEGKRFGVAGTEITASVVEKRAMRVFTSSPIIKAFDIFTLQASDGICITLQGFLDKKRVVESGFIPEISREFIFGFPPCWEQICNKCYGGCPLGTDFKSVHSIKEEACSPILSPCKNTKGNVENSPAESRDESRVSEKNMGQQARRKSPRRQPGGKRAEDVRKLELSKVKNMINDGDHGSEDLGKAKRSVVEKDECEAIDNEVASLDDGCGKRHTRAYSVDKTTSKNGREGLDKGKSSDVIENECEAIKDREVILPEDGCGRKHTGADNVDKLTSMSAGGESLTSEQRKGKLKVTKTSLPSLSKDLNNSKKPGKKERSKKSEKTLKGDCNVVEPLSHSGSKVKEAEETMSWEKAKRKIDFDLEVTPVKKPKKQNTDADSTGSVGQKRSRSGRKLVSPLEFWRNQVPVYDVGRTLIQVNVGHETNSTPSKGKGSDSRKARR</sequence>
<evidence type="ECO:0000259" key="2">
    <source>
        <dbReference type="Pfam" id="PF09133"/>
    </source>
</evidence>
<feature type="domain" description="SANTA" evidence="2">
    <location>
        <begin position="25"/>
        <end position="120"/>
    </location>
</feature>
<keyword evidence="4" id="KW-1185">Reference proteome</keyword>
<proteinExistence type="predicted"/>
<dbReference type="EMBL" id="CM002876">
    <property type="protein sequence ID" value="KFK24709.1"/>
    <property type="molecule type" value="Genomic_DNA"/>
</dbReference>
<organism evidence="3 4">
    <name type="scientific">Arabis alpina</name>
    <name type="common">Alpine rock-cress</name>
    <dbReference type="NCBI Taxonomy" id="50452"/>
    <lineage>
        <taxon>Eukaryota</taxon>
        <taxon>Viridiplantae</taxon>
        <taxon>Streptophyta</taxon>
        <taxon>Embryophyta</taxon>
        <taxon>Tracheophyta</taxon>
        <taxon>Spermatophyta</taxon>
        <taxon>Magnoliopsida</taxon>
        <taxon>eudicotyledons</taxon>
        <taxon>Gunneridae</taxon>
        <taxon>Pentapetalae</taxon>
        <taxon>rosids</taxon>
        <taxon>malvids</taxon>
        <taxon>Brassicales</taxon>
        <taxon>Brassicaceae</taxon>
        <taxon>Arabideae</taxon>
        <taxon>Arabis</taxon>
    </lineage>
</organism>
<dbReference type="OrthoDB" id="118550at2759"/>
<feature type="compositionally biased region" description="Basic and acidic residues" evidence="1">
    <location>
        <begin position="166"/>
        <end position="175"/>
    </location>
</feature>
<feature type="region of interest" description="Disordered" evidence="1">
    <location>
        <begin position="402"/>
        <end position="433"/>
    </location>
</feature>
<dbReference type="PANTHER" id="PTHR35311">
    <property type="entry name" value="KINETOCHORE-ASSOCIATED PROTEIN KNL-2 HOMOLOG"/>
    <property type="match status" value="1"/>
</dbReference>
<protein>
    <recommendedName>
        <fullName evidence="2">SANTA domain-containing protein</fullName>
    </recommendedName>
</protein>
<feature type="region of interest" description="Disordered" evidence="1">
    <location>
        <begin position="296"/>
        <end position="388"/>
    </location>
</feature>
<gene>
    <name evidence="3" type="ordered locus">AALP_Aa8g014700</name>
</gene>
<feature type="compositionally biased region" description="Polar residues" evidence="1">
    <location>
        <begin position="414"/>
        <end position="423"/>
    </location>
</feature>
<name>A0A087G4A7_ARAAL</name>
<feature type="compositionally biased region" description="Basic residues" evidence="1">
    <location>
        <begin position="182"/>
        <end position="192"/>
    </location>
</feature>
<dbReference type="InterPro" id="IPR053090">
    <property type="entry name" value="Centromere_KNL-2_homolog"/>
</dbReference>
<dbReference type="eggNOG" id="ENOG502S4QI">
    <property type="taxonomic scope" value="Eukaryota"/>
</dbReference>
<accession>A0A087G4A7</accession>
<feature type="region of interest" description="Disordered" evidence="1">
    <location>
        <begin position="157"/>
        <end position="200"/>
    </location>
</feature>
<dbReference type="Gramene" id="KFK24709">
    <property type="protein sequence ID" value="KFK24709"/>
    <property type="gene ID" value="AALP_AA8G014700"/>
</dbReference>
<feature type="compositionally biased region" description="Basic and acidic residues" evidence="1">
    <location>
        <begin position="379"/>
        <end position="388"/>
    </location>
</feature>
<dbReference type="PANTHER" id="PTHR35311:SF9">
    <property type="entry name" value="KINETOCHORE-ASSOCIATED PROTEIN KNL-2 HOMOLOG"/>
    <property type="match status" value="1"/>
</dbReference>